<comment type="caution">
    <text evidence="1">The sequence shown here is derived from an EMBL/GenBank/DDBJ whole genome shotgun (WGS) entry which is preliminary data.</text>
</comment>
<dbReference type="EMBL" id="BARV01029778">
    <property type="protein sequence ID" value="GAI34086.1"/>
    <property type="molecule type" value="Genomic_DNA"/>
</dbReference>
<protein>
    <submittedName>
        <fullName evidence="1">Uncharacterized protein</fullName>
    </submittedName>
</protein>
<gene>
    <name evidence="1" type="ORF">S06H3_47413</name>
</gene>
<sequence>MFLGITVQSIIYYLPLPSMPGILILDSTHPIKATIDMLVMI</sequence>
<name>X1NV42_9ZZZZ</name>
<accession>X1NV42</accession>
<organism evidence="1">
    <name type="scientific">marine sediment metagenome</name>
    <dbReference type="NCBI Taxonomy" id="412755"/>
    <lineage>
        <taxon>unclassified sequences</taxon>
        <taxon>metagenomes</taxon>
        <taxon>ecological metagenomes</taxon>
    </lineage>
</organism>
<evidence type="ECO:0000313" key="1">
    <source>
        <dbReference type="EMBL" id="GAI34086.1"/>
    </source>
</evidence>
<reference evidence="1" key="1">
    <citation type="journal article" date="2014" name="Front. Microbiol.">
        <title>High frequency of phylogenetically diverse reductive dehalogenase-homologous genes in deep subseafloor sedimentary metagenomes.</title>
        <authorList>
            <person name="Kawai M."/>
            <person name="Futagami T."/>
            <person name="Toyoda A."/>
            <person name="Takaki Y."/>
            <person name="Nishi S."/>
            <person name="Hori S."/>
            <person name="Arai W."/>
            <person name="Tsubouchi T."/>
            <person name="Morono Y."/>
            <person name="Uchiyama I."/>
            <person name="Ito T."/>
            <person name="Fujiyama A."/>
            <person name="Inagaki F."/>
            <person name="Takami H."/>
        </authorList>
    </citation>
    <scope>NUCLEOTIDE SEQUENCE</scope>
    <source>
        <strain evidence="1">Expedition CK06-06</strain>
    </source>
</reference>
<proteinExistence type="predicted"/>
<dbReference type="AlphaFoldDB" id="X1NV42"/>